<keyword evidence="1" id="KW-0479">Metal-binding</keyword>
<dbReference type="PANTHER" id="PTHR23235">
    <property type="entry name" value="KRUEPPEL-LIKE TRANSCRIPTION FACTOR"/>
    <property type="match status" value="1"/>
</dbReference>
<gene>
    <name evidence="10" type="primary">Che1</name>
    <name evidence="10" type="ORF">ILLCLE_R15350</name>
</gene>
<dbReference type="GO" id="GO:0008270">
    <property type="term" value="F:zinc ion binding"/>
    <property type="evidence" value="ECO:0007669"/>
    <property type="project" value="UniProtKB-KW"/>
</dbReference>
<accession>A0A7L1CFC8</accession>
<dbReference type="InterPro" id="IPR036236">
    <property type="entry name" value="Znf_C2H2_sf"/>
</dbReference>
<keyword evidence="4" id="KW-0862">Zinc</keyword>
<dbReference type="Proteomes" id="UP000534634">
    <property type="component" value="Unassembled WGS sequence"/>
</dbReference>
<keyword evidence="5" id="KW-0805">Transcription regulation</keyword>
<evidence type="ECO:0000256" key="1">
    <source>
        <dbReference type="ARBA" id="ARBA00022723"/>
    </source>
</evidence>
<feature type="domain" description="C2H2-type" evidence="9">
    <location>
        <begin position="13"/>
        <end position="40"/>
    </location>
</feature>
<organism evidence="10 11">
    <name type="scientific">Illadopsis cleaveri</name>
    <name type="common">blackcap illadopsis</name>
    <dbReference type="NCBI Taxonomy" id="201329"/>
    <lineage>
        <taxon>Eukaryota</taxon>
        <taxon>Metazoa</taxon>
        <taxon>Chordata</taxon>
        <taxon>Craniata</taxon>
        <taxon>Vertebrata</taxon>
        <taxon>Euteleostomi</taxon>
        <taxon>Archelosauria</taxon>
        <taxon>Archosauria</taxon>
        <taxon>Dinosauria</taxon>
        <taxon>Saurischia</taxon>
        <taxon>Theropoda</taxon>
        <taxon>Coelurosauria</taxon>
        <taxon>Aves</taxon>
        <taxon>Neognathae</taxon>
        <taxon>Neoaves</taxon>
        <taxon>Telluraves</taxon>
        <taxon>Australaves</taxon>
        <taxon>Passeriformes</taxon>
        <taxon>Sylvioidea</taxon>
        <taxon>Timaliidae</taxon>
        <taxon>Illadopsis</taxon>
    </lineage>
</organism>
<keyword evidence="3 8" id="KW-0863">Zinc-finger</keyword>
<evidence type="ECO:0000256" key="3">
    <source>
        <dbReference type="ARBA" id="ARBA00022771"/>
    </source>
</evidence>
<keyword evidence="11" id="KW-1185">Reference proteome</keyword>
<sequence>RRHLRVHTGEKPFGCPECGKSFCSSSSLVIHRRSHTGERPYPCDSCDKSFVSRSSLVKHLRTHLRKELRLPPEG</sequence>
<dbReference type="InterPro" id="IPR013087">
    <property type="entry name" value="Znf_C2H2_type"/>
</dbReference>
<evidence type="ECO:0000256" key="7">
    <source>
        <dbReference type="ARBA" id="ARBA00023242"/>
    </source>
</evidence>
<evidence type="ECO:0000256" key="4">
    <source>
        <dbReference type="ARBA" id="ARBA00022833"/>
    </source>
</evidence>
<dbReference type="FunFam" id="3.30.160.60:FF:000495">
    <property type="entry name" value="zinc finger protein 668"/>
    <property type="match status" value="1"/>
</dbReference>
<dbReference type="AlphaFoldDB" id="A0A7L1CFC8"/>
<dbReference type="PROSITE" id="PS50157">
    <property type="entry name" value="ZINC_FINGER_C2H2_2"/>
    <property type="match status" value="2"/>
</dbReference>
<evidence type="ECO:0000256" key="5">
    <source>
        <dbReference type="ARBA" id="ARBA00023015"/>
    </source>
</evidence>
<proteinExistence type="predicted"/>
<evidence type="ECO:0000313" key="10">
    <source>
        <dbReference type="EMBL" id="NXM64667.1"/>
    </source>
</evidence>
<dbReference type="EMBL" id="VXBB01024610">
    <property type="protein sequence ID" value="NXM64667.1"/>
    <property type="molecule type" value="Genomic_DNA"/>
</dbReference>
<evidence type="ECO:0000313" key="11">
    <source>
        <dbReference type="Proteomes" id="UP000534634"/>
    </source>
</evidence>
<dbReference type="FunFam" id="3.30.160.60:FF:002343">
    <property type="entry name" value="Zinc finger protein 33A"/>
    <property type="match status" value="1"/>
</dbReference>
<dbReference type="Gene3D" id="3.30.160.60">
    <property type="entry name" value="Classic Zinc Finger"/>
    <property type="match status" value="2"/>
</dbReference>
<protein>
    <submittedName>
        <fullName evidence="10">CHE1 factor</fullName>
    </submittedName>
</protein>
<name>A0A7L1CFC8_9PASS</name>
<evidence type="ECO:0000256" key="6">
    <source>
        <dbReference type="ARBA" id="ARBA00023163"/>
    </source>
</evidence>
<evidence type="ECO:0000256" key="2">
    <source>
        <dbReference type="ARBA" id="ARBA00022737"/>
    </source>
</evidence>
<comment type="caution">
    <text evidence="10">The sequence shown here is derived from an EMBL/GenBank/DDBJ whole genome shotgun (WGS) entry which is preliminary data.</text>
</comment>
<feature type="domain" description="C2H2-type" evidence="9">
    <location>
        <begin position="41"/>
        <end position="68"/>
    </location>
</feature>
<keyword evidence="6" id="KW-0804">Transcription</keyword>
<evidence type="ECO:0000259" key="9">
    <source>
        <dbReference type="PROSITE" id="PS50157"/>
    </source>
</evidence>
<evidence type="ECO:0000256" key="8">
    <source>
        <dbReference type="PROSITE-ProRule" id="PRU00042"/>
    </source>
</evidence>
<dbReference type="GO" id="GO:0000981">
    <property type="term" value="F:DNA-binding transcription factor activity, RNA polymerase II-specific"/>
    <property type="evidence" value="ECO:0007669"/>
    <property type="project" value="TreeGrafter"/>
</dbReference>
<dbReference type="SUPFAM" id="SSF57667">
    <property type="entry name" value="beta-beta-alpha zinc fingers"/>
    <property type="match status" value="1"/>
</dbReference>
<dbReference type="Pfam" id="PF00096">
    <property type="entry name" value="zf-C2H2"/>
    <property type="match status" value="2"/>
</dbReference>
<feature type="non-terminal residue" evidence="10">
    <location>
        <position position="1"/>
    </location>
</feature>
<keyword evidence="7" id="KW-0539">Nucleus</keyword>
<feature type="non-terminal residue" evidence="10">
    <location>
        <position position="74"/>
    </location>
</feature>
<dbReference type="GO" id="GO:0000978">
    <property type="term" value="F:RNA polymerase II cis-regulatory region sequence-specific DNA binding"/>
    <property type="evidence" value="ECO:0007669"/>
    <property type="project" value="TreeGrafter"/>
</dbReference>
<dbReference type="SMART" id="SM00355">
    <property type="entry name" value="ZnF_C2H2"/>
    <property type="match status" value="2"/>
</dbReference>
<reference evidence="10 11" key="1">
    <citation type="submission" date="2019-09" db="EMBL/GenBank/DDBJ databases">
        <title>Bird 10,000 Genomes (B10K) Project - Family phase.</title>
        <authorList>
            <person name="Zhang G."/>
        </authorList>
    </citation>
    <scope>NUCLEOTIDE SEQUENCE [LARGE SCALE GENOMIC DNA]</scope>
    <source>
        <strain evidence="10">B10K-DU-002-01</strain>
        <tissue evidence="10">Muscle</tissue>
    </source>
</reference>
<dbReference type="PROSITE" id="PS00028">
    <property type="entry name" value="ZINC_FINGER_C2H2_1"/>
    <property type="match status" value="2"/>
</dbReference>
<dbReference type="PANTHER" id="PTHR23235:SF142">
    <property type="entry name" value="ZINC FINGER PROTEIN 384"/>
    <property type="match status" value="1"/>
</dbReference>
<keyword evidence="2" id="KW-0677">Repeat</keyword>